<protein>
    <recommendedName>
        <fullName evidence="10">Lysine exporter protein (LYSE/YGGA)</fullName>
    </recommendedName>
</protein>
<feature type="transmembrane region" description="Helical" evidence="7">
    <location>
        <begin position="70"/>
        <end position="91"/>
    </location>
</feature>
<name>A0A1Y5EF45_COLPS</name>
<evidence type="ECO:0000256" key="2">
    <source>
        <dbReference type="ARBA" id="ARBA00007928"/>
    </source>
</evidence>
<dbReference type="AlphaFoldDB" id="A0A1Y5EF45"/>
<evidence type="ECO:0000256" key="4">
    <source>
        <dbReference type="ARBA" id="ARBA00022692"/>
    </source>
</evidence>
<dbReference type="Pfam" id="PF01810">
    <property type="entry name" value="LysE"/>
    <property type="match status" value="1"/>
</dbReference>
<feature type="transmembrane region" description="Helical" evidence="7">
    <location>
        <begin position="6"/>
        <end position="28"/>
    </location>
</feature>
<dbReference type="EMBL" id="MAAF01000047">
    <property type="protein sequence ID" value="OUR81333.1"/>
    <property type="molecule type" value="Genomic_DNA"/>
</dbReference>
<dbReference type="Proteomes" id="UP000243053">
    <property type="component" value="Unassembled WGS sequence"/>
</dbReference>
<dbReference type="PANTHER" id="PTHR30086">
    <property type="entry name" value="ARGININE EXPORTER PROTEIN ARGO"/>
    <property type="match status" value="1"/>
</dbReference>
<evidence type="ECO:0000256" key="7">
    <source>
        <dbReference type="SAM" id="Phobius"/>
    </source>
</evidence>
<evidence type="ECO:0000256" key="5">
    <source>
        <dbReference type="ARBA" id="ARBA00022989"/>
    </source>
</evidence>
<evidence type="ECO:0008006" key="10">
    <source>
        <dbReference type="Google" id="ProtNLM"/>
    </source>
</evidence>
<comment type="caution">
    <text evidence="8">The sequence shown here is derived from an EMBL/GenBank/DDBJ whole genome shotgun (WGS) entry which is preliminary data.</text>
</comment>
<keyword evidence="4 7" id="KW-0812">Transmembrane</keyword>
<feature type="transmembrane region" description="Helical" evidence="7">
    <location>
        <begin position="117"/>
        <end position="138"/>
    </location>
</feature>
<evidence type="ECO:0000256" key="1">
    <source>
        <dbReference type="ARBA" id="ARBA00004651"/>
    </source>
</evidence>
<evidence type="ECO:0000313" key="8">
    <source>
        <dbReference type="EMBL" id="OUR81333.1"/>
    </source>
</evidence>
<dbReference type="PIRSF" id="PIRSF006324">
    <property type="entry name" value="LeuE"/>
    <property type="match status" value="1"/>
</dbReference>
<dbReference type="InterPro" id="IPR001123">
    <property type="entry name" value="LeuE-type"/>
</dbReference>
<evidence type="ECO:0000313" key="9">
    <source>
        <dbReference type="Proteomes" id="UP000243053"/>
    </source>
</evidence>
<sequence>MELSTYLVYLSISFVASISVGPSVVLAANNGINFGYKKALFGVLGHISAILILALISASGVGSILLASEAVFLVIKYLGVLYLAYIGYAIWKNKGVWSLLPQHNNIPSGLSLYRKSLLLGLGNPKALIFFTALFPQFINTNNSLLPQLLLLITTSLVNAFIFTFAYALAGHKLKNKLLPLLNSGLLSKIMATMFMCFAIVLATAK</sequence>
<gene>
    <name evidence="8" type="ORF">A9Q75_07785</name>
</gene>
<evidence type="ECO:0000256" key="3">
    <source>
        <dbReference type="ARBA" id="ARBA00022475"/>
    </source>
</evidence>
<keyword evidence="6 7" id="KW-0472">Membrane</keyword>
<organism evidence="8 9">
    <name type="scientific">Colwellia psychrerythraea</name>
    <name type="common">Vibrio psychroerythus</name>
    <dbReference type="NCBI Taxonomy" id="28229"/>
    <lineage>
        <taxon>Bacteria</taxon>
        <taxon>Pseudomonadati</taxon>
        <taxon>Pseudomonadota</taxon>
        <taxon>Gammaproteobacteria</taxon>
        <taxon>Alteromonadales</taxon>
        <taxon>Colwelliaceae</taxon>
        <taxon>Colwellia</taxon>
    </lineage>
</organism>
<keyword evidence="5 7" id="KW-1133">Transmembrane helix</keyword>
<accession>A0A1Y5EF45</accession>
<dbReference type="PANTHER" id="PTHR30086:SF14">
    <property type="entry name" value="HOMOSERINE_HOMOSERINE LACTONE EFFLUX PROTEIN"/>
    <property type="match status" value="1"/>
</dbReference>
<comment type="similarity">
    <text evidence="2">Belongs to the Rht family.</text>
</comment>
<feature type="transmembrane region" description="Helical" evidence="7">
    <location>
        <begin position="144"/>
        <end position="168"/>
    </location>
</feature>
<dbReference type="GO" id="GO:0005886">
    <property type="term" value="C:plasma membrane"/>
    <property type="evidence" value="ECO:0007669"/>
    <property type="project" value="UniProtKB-SubCell"/>
</dbReference>
<comment type="subcellular location">
    <subcellularLocation>
        <location evidence="1">Cell membrane</location>
        <topology evidence="1">Multi-pass membrane protein</topology>
    </subcellularLocation>
</comment>
<proteinExistence type="inferred from homology"/>
<feature type="transmembrane region" description="Helical" evidence="7">
    <location>
        <begin position="180"/>
        <end position="204"/>
    </location>
</feature>
<feature type="transmembrane region" description="Helical" evidence="7">
    <location>
        <begin position="40"/>
        <end position="64"/>
    </location>
</feature>
<keyword evidence="3" id="KW-1003">Cell membrane</keyword>
<reference evidence="9" key="1">
    <citation type="journal article" date="2017" name="Proc. Natl. Acad. Sci. U.S.A.">
        <title>Simulation of Deepwater Horizon oil plume reveals substrate specialization within a complex community of hydrocarbon degraders.</title>
        <authorList>
            <person name="Hu P."/>
            <person name="Dubinsky E.A."/>
            <person name="Probst A.J."/>
            <person name="Wang J."/>
            <person name="Sieber C.M.K."/>
            <person name="Tom L.M."/>
            <person name="Gardinali P."/>
            <person name="Banfield J.F."/>
            <person name="Atlas R.M."/>
            <person name="Andersen G.L."/>
        </authorList>
    </citation>
    <scope>NUCLEOTIDE SEQUENCE [LARGE SCALE GENOMIC DNA]</scope>
</reference>
<evidence type="ECO:0000256" key="6">
    <source>
        <dbReference type="ARBA" id="ARBA00023136"/>
    </source>
</evidence>
<dbReference type="GO" id="GO:0042970">
    <property type="term" value="F:homoserine transmembrane transporter activity"/>
    <property type="evidence" value="ECO:0007669"/>
    <property type="project" value="TreeGrafter"/>
</dbReference>